<accession>A0A9D1MTJ9</accession>
<keyword evidence="1" id="KW-0808">Transferase</keyword>
<dbReference type="GO" id="GO:0004069">
    <property type="term" value="F:L-aspartate:2-oxoglutarate aminotransferase activity"/>
    <property type="evidence" value="ECO:0007669"/>
    <property type="project" value="InterPro"/>
</dbReference>
<dbReference type="Proteomes" id="UP000824125">
    <property type="component" value="Unassembled WGS sequence"/>
</dbReference>
<dbReference type="InterPro" id="IPR015422">
    <property type="entry name" value="PyrdxlP-dep_Trfase_small"/>
</dbReference>
<protein>
    <submittedName>
        <fullName evidence="1">Aminotransferase class I/II-fold pyridoxal phosphate-dependent enzyme</fullName>
    </submittedName>
</protein>
<dbReference type="InterPro" id="IPR024551">
    <property type="entry name" value="AspAT_Ic"/>
</dbReference>
<name>A0A9D1MTJ9_9FIRM</name>
<dbReference type="Gene3D" id="3.40.640.10">
    <property type="entry name" value="Type I PLP-dependent aspartate aminotransferase-like (Major domain)"/>
    <property type="match status" value="1"/>
</dbReference>
<gene>
    <name evidence="1" type="ORF">IAD23_02345</name>
</gene>
<dbReference type="AlphaFoldDB" id="A0A9D1MTJ9"/>
<dbReference type="InterPro" id="IPR015424">
    <property type="entry name" value="PyrdxlP-dep_Trfase"/>
</dbReference>
<evidence type="ECO:0000313" key="2">
    <source>
        <dbReference type="Proteomes" id="UP000824125"/>
    </source>
</evidence>
<dbReference type="CDD" id="cd00609">
    <property type="entry name" value="AAT_like"/>
    <property type="match status" value="1"/>
</dbReference>
<dbReference type="Gene3D" id="3.90.1150.10">
    <property type="entry name" value="Aspartate Aminotransferase, domain 1"/>
    <property type="match status" value="1"/>
</dbReference>
<dbReference type="EMBL" id="DVNM01000012">
    <property type="protein sequence ID" value="HIU68783.1"/>
    <property type="molecule type" value="Genomic_DNA"/>
</dbReference>
<sequence length="421" mass="46413">MHYSQMNAAQLAAEKEALQKQYAAFQAQNLQLDMSRGKPCKEQLDLSMDMVNTPVDYTENGTDLRNYGLMDGILSCKKLFAEILDVQPENVIVGGSASLNLMFDYIAQCYTKGAAGCTPWCKLDKVKFLCPVPGYDRHFTICEHFGIEMVNVPMTAAGPDMDVIRDLVKDESVKGMFCVPKYSNPQGITYSDDTVRAIAALKPAAKDFRIIWDNAYCVHDLDTEHPDHLLNIFDVLGDYGNEDMVIEVASTAKITFPGAGVSCLTASPANLAEIRKRLTCETISYDKMNQKRHSAFFKDAAAVREHMKKHAAIIRPKFEIVLQHLETQLAPAGIAHWEKPNGGYFISLDVLPGTAKRTGELCKAAGVVLTSVGATYPYGKDPEDKNIRIAPTYPSVQEIGQAAELLCICAKLAAIEKLESK</sequence>
<comment type="caution">
    <text evidence="1">The sequence shown here is derived from an EMBL/GenBank/DDBJ whole genome shotgun (WGS) entry which is preliminary data.</text>
</comment>
<dbReference type="InterPro" id="IPR015421">
    <property type="entry name" value="PyrdxlP-dep_Trfase_major"/>
</dbReference>
<keyword evidence="1" id="KW-0032">Aminotransferase</keyword>
<dbReference type="PANTHER" id="PTHR43799">
    <property type="entry name" value="AMINOTRANSFERASE, PUTATIVE-RELATED"/>
    <property type="match status" value="1"/>
</dbReference>
<evidence type="ECO:0000313" key="1">
    <source>
        <dbReference type="EMBL" id="HIU68783.1"/>
    </source>
</evidence>
<dbReference type="SUPFAM" id="SSF53383">
    <property type="entry name" value="PLP-dependent transferases"/>
    <property type="match status" value="1"/>
</dbReference>
<reference evidence="1" key="1">
    <citation type="submission" date="2020-10" db="EMBL/GenBank/DDBJ databases">
        <authorList>
            <person name="Gilroy R."/>
        </authorList>
    </citation>
    <scope>NUCLEOTIDE SEQUENCE</scope>
    <source>
        <strain evidence="1">CHK176-6737</strain>
    </source>
</reference>
<proteinExistence type="predicted"/>
<dbReference type="Pfam" id="PF12897">
    <property type="entry name" value="Asp_aminotransf"/>
    <property type="match status" value="1"/>
</dbReference>
<organism evidence="1 2">
    <name type="scientific">Candidatus Scybalenecus merdavium</name>
    <dbReference type="NCBI Taxonomy" id="2840939"/>
    <lineage>
        <taxon>Bacteria</taxon>
        <taxon>Bacillati</taxon>
        <taxon>Bacillota</taxon>
        <taxon>Clostridia</taxon>
        <taxon>Eubacteriales</taxon>
        <taxon>Oscillospiraceae</taxon>
        <taxon>Oscillospiraceae incertae sedis</taxon>
        <taxon>Candidatus Scybalenecus</taxon>
    </lineage>
</organism>
<dbReference type="PANTHER" id="PTHR43799:SF1">
    <property type="entry name" value="ASPARTATE AMINOTRANSFERASE"/>
    <property type="match status" value="1"/>
</dbReference>
<reference evidence="1" key="2">
    <citation type="journal article" date="2021" name="PeerJ">
        <title>Extensive microbial diversity within the chicken gut microbiome revealed by metagenomics and culture.</title>
        <authorList>
            <person name="Gilroy R."/>
            <person name="Ravi A."/>
            <person name="Getino M."/>
            <person name="Pursley I."/>
            <person name="Horton D.L."/>
            <person name="Alikhan N.F."/>
            <person name="Baker D."/>
            <person name="Gharbi K."/>
            <person name="Hall N."/>
            <person name="Watson M."/>
            <person name="Adriaenssens E.M."/>
            <person name="Foster-Nyarko E."/>
            <person name="Jarju S."/>
            <person name="Secka A."/>
            <person name="Antonio M."/>
            <person name="Oren A."/>
            <person name="Chaudhuri R.R."/>
            <person name="La Ragione R."/>
            <person name="Hildebrand F."/>
            <person name="Pallen M.J."/>
        </authorList>
    </citation>
    <scope>NUCLEOTIDE SEQUENCE</scope>
    <source>
        <strain evidence="1">CHK176-6737</strain>
    </source>
</reference>